<evidence type="ECO:0000313" key="4">
    <source>
        <dbReference type="Proteomes" id="UP001164733"/>
    </source>
</evidence>
<accession>A0AA47EJE5</accession>
<dbReference type="InterPro" id="IPR054612">
    <property type="entry name" value="Phage_capsid-like_C"/>
</dbReference>
<comment type="subcellular location">
    <subcellularLocation>
        <location evidence="1">Virion</location>
    </subcellularLocation>
</comment>
<feature type="domain" description="Phage capsid-like C-terminal" evidence="2">
    <location>
        <begin position="102"/>
        <end position="349"/>
    </location>
</feature>
<dbReference type="Proteomes" id="UP001164733">
    <property type="component" value="Chromosome"/>
</dbReference>
<dbReference type="NCBIfam" id="TIGR01554">
    <property type="entry name" value="major_cap_HK97"/>
    <property type="match status" value="1"/>
</dbReference>
<dbReference type="Pfam" id="PF05065">
    <property type="entry name" value="Phage_capsid"/>
    <property type="match status" value="1"/>
</dbReference>
<dbReference type="EMBL" id="CP086239">
    <property type="protein sequence ID" value="WAG61322.1"/>
    <property type="molecule type" value="Genomic_DNA"/>
</dbReference>
<evidence type="ECO:0000259" key="2">
    <source>
        <dbReference type="Pfam" id="PF05065"/>
    </source>
</evidence>
<protein>
    <submittedName>
        <fullName evidence="3">Phage major capsid protein</fullName>
    </submittedName>
</protein>
<organism evidence="3 4">
    <name type="scientific">Clostridium estertheticum</name>
    <dbReference type="NCBI Taxonomy" id="238834"/>
    <lineage>
        <taxon>Bacteria</taxon>
        <taxon>Bacillati</taxon>
        <taxon>Bacillota</taxon>
        <taxon>Clostridia</taxon>
        <taxon>Eubacteriales</taxon>
        <taxon>Clostridiaceae</taxon>
        <taxon>Clostridium</taxon>
    </lineage>
</organism>
<name>A0AA47EJE5_9CLOT</name>
<evidence type="ECO:0000313" key="3">
    <source>
        <dbReference type="EMBL" id="WAG61322.1"/>
    </source>
</evidence>
<gene>
    <name evidence="3" type="ORF">LL038_03455</name>
</gene>
<proteinExistence type="predicted"/>
<dbReference type="InterPro" id="IPR024455">
    <property type="entry name" value="Phage_capsid"/>
</dbReference>
<evidence type="ECO:0000256" key="1">
    <source>
        <dbReference type="ARBA" id="ARBA00004328"/>
    </source>
</evidence>
<sequence>MNITEMRAKIGEMKVEVRTLLESDVTLAGTKMEEVRNLEKALKLQIELGEEEKRDILDQSKNKKDGVVKMEKVNEMRAITKQLMGKELTPEERSAIMSSDNAVLIPKQLIMDVIKLSTGYGSLKGICAVIPVVKNEGSIPVVDISGQNALLTVVEGDAIIDGKLVSTDLKFKCSKVGLIQELTSESVDDAEVEIESLIRENFVEISVSNENAKILNVVKTNAVAVVATGYEDIDTAIDSALPSVKANLATITNVTGYCHIKAQKDLTSGKKLDLITMVGTQEYYYGHPIYVVEDTLLPIAEGKTQVYYVGNFKEAVKYFDRNQFTVAKSTEAGFNTDTVKLRILKRFDVTKGSIRSLKKIEF</sequence>
<dbReference type="RefSeq" id="WP_216120028.1">
    <property type="nucleotide sequence ID" value="NZ_CP086239.1"/>
</dbReference>
<reference evidence="3" key="1">
    <citation type="submission" date="2021-11" db="EMBL/GenBank/DDBJ databases">
        <title>Clostridia strains as spoilage organisms.</title>
        <authorList>
            <person name="Wambui J."/>
            <person name="Stevens M.J.A."/>
            <person name="Stephan R."/>
        </authorList>
    </citation>
    <scope>NUCLEOTIDE SEQUENCE</scope>
    <source>
        <strain evidence="3">CF009</strain>
    </source>
</reference>
<dbReference type="AlphaFoldDB" id="A0AA47EJE5"/>